<evidence type="ECO:0000256" key="4">
    <source>
        <dbReference type="ARBA" id="ARBA00022833"/>
    </source>
</evidence>
<dbReference type="GO" id="GO:0004842">
    <property type="term" value="F:ubiquitin-protein transferase activity"/>
    <property type="evidence" value="ECO:0007669"/>
    <property type="project" value="InterPro"/>
</dbReference>
<gene>
    <name evidence="6" type="ORF">GPECTOR_26g470</name>
</gene>
<dbReference type="PROSITE" id="PS51257">
    <property type="entry name" value="PROKAR_LIPOPROTEIN"/>
    <property type="match status" value="1"/>
</dbReference>
<evidence type="ECO:0000259" key="5">
    <source>
        <dbReference type="SMART" id="SM00647"/>
    </source>
</evidence>
<dbReference type="SMART" id="SM00647">
    <property type="entry name" value="IBR"/>
    <property type="match status" value="1"/>
</dbReference>
<evidence type="ECO:0000313" key="7">
    <source>
        <dbReference type="Proteomes" id="UP000075714"/>
    </source>
</evidence>
<dbReference type="OrthoDB" id="541961at2759"/>
<dbReference type="GO" id="GO:0008270">
    <property type="term" value="F:zinc ion binding"/>
    <property type="evidence" value="ECO:0007669"/>
    <property type="project" value="UniProtKB-KW"/>
</dbReference>
<dbReference type="Proteomes" id="UP000075714">
    <property type="component" value="Unassembled WGS sequence"/>
</dbReference>
<dbReference type="SUPFAM" id="SSF57850">
    <property type="entry name" value="RING/U-box"/>
    <property type="match status" value="1"/>
</dbReference>
<keyword evidence="2" id="KW-0863">Zinc-finger</keyword>
<organism evidence="6 7">
    <name type="scientific">Gonium pectorale</name>
    <name type="common">Green alga</name>
    <dbReference type="NCBI Taxonomy" id="33097"/>
    <lineage>
        <taxon>Eukaryota</taxon>
        <taxon>Viridiplantae</taxon>
        <taxon>Chlorophyta</taxon>
        <taxon>core chlorophytes</taxon>
        <taxon>Chlorophyceae</taxon>
        <taxon>CS clade</taxon>
        <taxon>Chlamydomonadales</taxon>
        <taxon>Volvocaceae</taxon>
        <taxon>Gonium</taxon>
    </lineage>
</organism>
<evidence type="ECO:0000256" key="3">
    <source>
        <dbReference type="ARBA" id="ARBA00022786"/>
    </source>
</evidence>
<dbReference type="InterPro" id="IPR002867">
    <property type="entry name" value="IBR_dom"/>
</dbReference>
<dbReference type="PANTHER" id="PTHR11685">
    <property type="entry name" value="RBR FAMILY RING FINGER AND IBR DOMAIN-CONTAINING"/>
    <property type="match status" value="1"/>
</dbReference>
<dbReference type="AlphaFoldDB" id="A0A150GFD6"/>
<dbReference type="GO" id="GO:0016567">
    <property type="term" value="P:protein ubiquitination"/>
    <property type="evidence" value="ECO:0007669"/>
    <property type="project" value="InterPro"/>
</dbReference>
<dbReference type="InterPro" id="IPR031127">
    <property type="entry name" value="E3_UB_ligase_RBR"/>
</dbReference>
<proteinExistence type="predicted"/>
<evidence type="ECO:0000313" key="6">
    <source>
        <dbReference type="EMBL" id="KXZ48567.1"/>
    </source>
</evidence>
<name>A0A150GFD6_GONPE</name>
<evidence type="ECO:0000256" key="2">
    <source>
        <dbReference type="ARBA" id="ARBA00022771"/>
    </source>
</evidence>
<dbReference type="STRING" id="33097.A0A150GFD6"/>
<evidence type="ECO:0000256" key="1">
    <source>
        <dbReference type="ARBA" id="ARBA00022723"/>
    </source>
</evidence>
<sequence>MGDYVRGAVRERRYPVRCPMATGGGTGGCRGVLPREVVVRALARGGSNNAELQAFELLEAEAAIDPPEKVYCPHPGCSCPLERPPSLAALGCQAATCPACRQAFCPRCLKPGPHQGSTGCCPLTATACEAPPSSPPSAGTAGGAAVDAADAALLRLASALGWRRCPACLAMVERGL</sequence>
<protein>
    <recommendedName>
        <fullName evidence="5">IBR domain-containing protein</fullName>
    </recommendedName>
</protein>
<keyword evidence="7" id="KW-1185">Reference proteome</keyword>
<keyword evidence="3" id="KW-0833">Ubl conjugation pathway</keyword>
<feature type="domain" description="IBR" evidence="5">
    <location>
        <begin position="53"/>
        <end position="120"/>
    </location>
</feature>
<keyword evidence="4" id="KW-0862">Zinc</keyword>
<dbReference type="Pfam" id="PF01485">
    <property type="entry name" value="IBR"/>
    <property type="match status" value="1"/>
</dbReference>
<comment type="caution">
    <text evidence="6">The sequence shown here is derived from an EMBL/GenBank/DDBJ whole genome shotgun (WGS) entry which is preliminary data.</text>
</comment>
<reference evidence="7" key="1">
    <citation type="journal article" date="2016" name="Nat. Commun.">
        <title>The Gonium pectorale genome demonstrates co-option of cell cycle regulation during the evolution of multicellularity.</title>
        <authorList>
            <person name="Hanschen E.R."/>
            <person name="Marriage T.N."/>
            <person name="Ferris P.J."/>
            <person name="Hamaji T."/>
            <person name="Toyoda A."/>
            <person name="Fujiyama A."/>
            <person name="Neme R."/>
            <person name="Noguchi H."/>
            <person name="Minakuchi Y."/>
            <person name="Suzuki M."/>
            <person name="Kawai-Toyooka H."/>
            <person name="Smith D.R."/>
            <person name="Sparks H."/>
            <person name="Anderson J."/>
            <person name="Bakaric R."/>
            <person name="Luria V."/>
            <person name="Karger A."/>
            <person name="Kirschner M.W."/>
            <person name="Durand P.M."/>
            <person name="Michod R.E."/>
            <person name="Nozaki H."/>
            <person name="Olson B.J."/>
        </authorList>
    </citation>
    <scope>NUCLEOTIDE SEQUENCE [LARGE SCALE GENOMIC DNA]</scope>
    <source>
        <strain evidence="7">NIES-2863</strain>
    </source>
</reference>
<accession>A0A150GFD6</accession>
<dbReference type="EMBL" id="LSYV01000027">
    <property type="protein sequence ID" value="KXZ48567.1"/>
    <property type="molecule type" value="Genomic_DNA"/>
</dbReference>
<keyword evidence="1" id="KW-0479">Metal-binding</keyword>